<sequence>MKINTTTYGGKAGMDKHLNTDFEQYIRGDWGDEHHPPPNPFLIQLDTGSQDCSSSLGILEGGTSAPAPKEDTAGRDGWVMGVTASTPRESCLMMQVKPVNQVEFSIDLPHCEVGSLSPTSILPIEQSQALKAAKPPSHQSSALHTSAVHLALRYTSHVPSVDQMGCTSYAPGVD</sequence>
<accession>A0A7R9J2X7</accession>
<name>A0A7R9J2X7_TIMCA</name>
<gene>
    <name evidence="1" type="ORF">TCMB3V08_LOCUS4236</name>
</gene>
<organism evidence="1">
    <name type="scientific">Timema californicum</name>
    <name type="common">California timema</name>
    <name type="synonym">Walking stick</name>
    <dbReference type="NCBI Taxonomy" id="61474"/>
    <lineage>
        <taxon>Eukaryota</taxon>
        <taxon>Metazoa</taxon>
        <taxon>Ecdysozoa</taxon>
        <taxon>Arthropoda</taxon>
        <taxon>Hexapoda</taxon>
        <taxon>Insecta</taxon>
        <taxon>Pterygota</taxon>
        <taxon>Neoptera</taxon>
        <taxon>Polyneoptera</taxon>
        <taxon>Phasmatodea</taxon>
        <taxon>Timematodea</taxon>
        <taxon>Timematoidea</taxon>
        <taxon>Timematidae</taxon>
        <taxon>Timema</taxon>
    </lineage>
</organism>
<evidence type="ECO:0000313" key="1">
    <source>
        <dbReference type="EMBL" id="CAD7571566.1"/>
    </source>
</evidence>
<protein>
    <submittedName>
        <fullName evidence="1">(California timema) hypothetical protein</fullName>
    </submittedName>
</protein>
<dbReference type="AlphaFoldDB" id="A0A7R9J2X7"/>
<reference evidence="1" key="1">
    <citation type="submission" date="2020-11" db="EMBL/GenBank/DDBJ databases">
        <authorList>
            <person name="Tran Van P."/>
        </authorList>
    </citation>
    <scope>NUCLEOTIDE SEQUENCE</scope>
</reference>
<dbReference type="EMBL" id="OE180576">
    <property type="protein sequence ID" value="CAD7571566.1"/>
    <property type="molecule type" value="Genomic_DNA"/>
</dbReference>
<proteinExistence type="predicted"/>